<reference evidence="7 8" key="1">
    <citation type="submission" date="2016-10" db="EMBL/GenBank/DDBJ databases">
        <authorList>
            <person name="de Groot N.N."/>
        </authorList>
    </citation>
    <scope>NUCLEOTIDE SEQUENCE [LARGE SCALE GENOMIC DNA]</scope>
    <source>
        <strain evidence="7 8">LMG 24775</strain>
    </source>
</reference>
<gene>
    <name evidence="6" type="ORF">I6G47_22030</name>
    <name evidence="7" type="ORF">SAMN05421547_103133</name>
</gene>
<dbReference type="GO" id="GO:0005576">
    <property type="term" value="C:extracellular region"/>
    <property type="evidence" value="ECO:0007669"/>
    <property type="project" value="TreeGrafter"/>
</dbReference>
<dbReference type="SUPFAM" id="SSF53850">
    <property type="entry name" value="Periplasmic binding protein-like II"/>
    <property type="match status" value="1"/>
</dbReference>
<feature type="chain" id="PRO_5044558409" evidence="4">
    <location>
        <begin position="23"/>
        <end position="293"/>
    </location>
</feature>
<dbReference type="EMBL" id="FNPE01000003">
    <property type="protein sequence ID" value="SDY21474.1"/>
    <property type="molecule type" value="Genomic_DNA"/>
</dbReference>
<evidence type="ECO:0000313" key="9">
    <source>
        <dbReference type="Proteomes" id="UP000595064"/>
    </source>
</evidence>
<dbReference type="SMART" id="SM00062">
    <property type="entry name" value="PBPb"/>
    <property type="match status" value="1"/>
</dbReference>
<protein>
    <submittedName>
        <fullName evidence="6 7">Amino acid ABC transporter substrate-binding protein</fullName>
    </submittedName>
</protein>
<feature type="signal peptide" evidence="4">
    <location>
        <begin position="1"/>
        <end position="22"/>
    </location>
</feature>
<feature type="domain" description="Solute-binding protein family 3/N-terminal" evidence="5">
    <location>
        <begin position="33"/>
        <end position="264"/>
    </location>
</feature>
<dbReference type="GO" id="GO:0006865">
    <property type="term" value="P:amino acid transport"/>
    <property type="evidence" value="ECO:0007669"/>
    <property type="project" value="TreeGrafter"/>
</dbReference>
<proteinExistence type="inferred from homology"/>
<dbReference type="CDD" id="cd13688">
    <property type="entry name" value="PBP2_GltI_DEBP"/>
    <property type="match status" value="1"/>
</dbReference>
<evidence type="ECO:0000256" key="2">
    <source>
        <dbReference type="ARBA" id="ARBA00022448"/>
    </source>
</evidence>
<dbReference type="Proteomes" id="UP000595064">
    <property type="component" value="Chromosome"/>
</dbReference>
<evidence type="ECO:0000313" key="6">
    <source>
        <dbReference type="EMBL" id="QPS79677.1"/>
    </source>
</evidence>
<keyword evidence="3 4" id="KW-0732">Signal</keyword>
<sequence length="293" mass="31870">MQLHTTALCAALALGGLAAAHADTLAKVRDSGRITLAYRESSVPFSYLDNGKPIGMTVEMSQAVAEAVKKAVNRPDLKVQWQAVTSQNRMPLLANGTIDLECGSTTNNTVRGKEVAFAINHFYTGTRLLVKKSSGIKNYADLKDKTVAITTGTTNLQVLRKANADKAWGMNIVMAKDHADGFLLVENDRAAAFGMDDILLFGLIPTAKNPGDFEVVADSLQVEPYACMLRKDDAQFKQLVDGVIGDMMKSGAFARLYDKWFMQPIAPRNVALGLPMSEQLQKNLQDLSDKPAF</sequence>
<organism evidence="7 8">
    <name type="scientific">Delftia lacustris</name>
    <dbReference type="NCBI Taxonomy" id="558537"/>
    <lineage>
        <taxon>Bacteria</taxon>
        <taxon>Pseudomonadati</taxon>
        <taxon>Pseudomonadota</taxon>
        <taxon>Betaproteobacteria</taxon>
        <taxon>Burkholderiales</taxon>
        <taxon>Comamonadaceae</taxon>
        <taxon>Delftia</taxon>
    </lineage>
</organism>
<dbReference type="PANTHER" id="PTHR30085">
    <property type="entry name" value="AMINO ACID ABC TRANSPORTER PERMEASE"/>
    <property type="match status" value="1"/>
</dbReference>
<dbReference type="PANTHER" id="PTHR30085:SF2">
    <property type="entry name" value="GLUTAMATE_ASPARTATE IMPORT SOLUTE-BINDING PROTEIN"/>
    <property type="match status" value="1"/>
</dbReference>
<dbReference type="GO" id="GO:0030288">
    <property type="term" value="C:outer membrane-bounded periplasmic space"/>
    <property type="evidence" value="ECO:0007669"/>
    <property type="project" value="TreeGrafter"/>
</dbReference>
<evidence type="ECO:0000256" key="1">
    <source>
        <dbReference type="ARBA" id="ARBA00010333"/>
    </source>
</evidence>
<keyword evidence="9" id="KW-1185">Reference proteome</keyword>
<name>A0A1H3I376_9BURK</name>
<evidence type="ECO:0000256" key="4">
    <source>
        <dbReference type="SAM" id="SignalP"/>
    </source>
</evidence>
<dbReference type="EMBL" id="CP065748">
    <property type="protein sequence ID" value="QPS79677.1"/>
    <property type="molecule type" value="Genomic_DNA"/>
</dbReference>
<dbReference type="Gene3D" id="3.40.190.10">
    <property type="entry name" value="Periplasmic binding protein-like II"/>
    <property type="match status" value="2"/>
</dbReference>
<dbReference type="KEGG" id="dla:I6G47_22030"/>
<evidence type="ECO:0000313" key="7">
    <source>
        <dbReference type="EMBL" id="SDY21474.1"/>
    </source>
</evidence>
<dbReference type="InterPro" id="IPR051455">
    <property type="entry name" value="Bact_solute-bind_prot3"/>
</dbReference>
<comment type="similarity">
    <text evidence="1">Belongs to the bacterial solute-binding protein 3 family.</text>
</comment>
<dbReference type="AlphaFoldDB" id="A0A1H3I376"/>
<evidence type="ECO:0000313" key="8">
    <source>
        <dbReference type="Proteomes" id="UP000183417"/>
    </source>
</evidence>
<dbReference type="GeneID" id="94689369"/>
<reference evidence="6 9" key="2">
    <citation type="submission" date="2020-12" db="EMBL/GenBank/DDBJ databases">
        <title>FDA dAtabase for Regulatory Grade micrObial Sequences (FDA-ARGOS): Supporting development and validation of Infectious Disease Dx tests.</title>
        <authorList>
            <person name="Sproer C."/>
            <person name="Gronow S."/>
            <person name="Severitt S."/>
            <person name="Schroder I."/>
            <person name="Tallon L."/>
            <person name="Sadzewicz L."/>
            <person name="Zhao X."/>
            <person name="Boylan J."/>
            <person name="Ott S."/>
            <person name="Bowen H."/>
            <person name="Vavikolanu K."/>
            <person name="Mehta A."/>
            <person name="Aluvathingal J."/>
            <person name="Nadendla S."/>
            <person name="Lowell S."/>
            <person name="Myers T."/>
            <person name="Yan Y."/>
            <person name="Sichtig H."/>
        </authorList>
    </citation>
    <scope>NUCLEOTIDE SEQUENCE [LARGE SCALE GENOMIC DNA]</scope>
    <source>
        <strain evidence="6 9">FDAARGOS_890</strain>
    </source>
</reference>
<accession>A0A1H3I376</accession>
<keyword evidence="2" id="KW-0813">Transport</keyword>
<dbReference type="Proteomes" id="UP000183417">
    <property type="component" value="Unassembled WGS sequence"/>
</dbReference>
<dbReference type="InterPro" id="IPR001638">
    <property type="entry name" value="Solute-binding_3/MltF_N"/>
</dbReference>
<dbReference type="RefSeq" id="WP_016447309.1">
    <property type="nucleotide sequence ID" value="NZ_AP025556.1"/>
</dbReference>
<evidence type="ECO:0000259" key="5">
    <source>
        <dbReference type="SMART" id="SM00062"/>
    </source>
</evidence>
<dbReference type="Pfam" id="PF00497">
    <property type="entry name" value="SBP_bac_3"/>
    <property type="match status" value="1"/>
</dbReference>
<evidence type="ECO:0000256" key="3">
    <source>
        <dbReference type="ARBA" id="ARBA00022729"/>
    </source>
</evidence>